<gene>
    <name evidence="8" type="ORF">P5G51_006515</name>
</gene>
<evidence type="ECO:0000256" key="2">
    <source>
        <dbReference type="ARBA" id="ARBA00022490"/>
    </source>
</evidence>
<protein>
    <recommendedName>
        <fullName evidence="7">Flagellar protein FliT</fullName>
    </recommendedName>
</protein>
<evidence type="ECO:0000313" key="9">
    <source>
        <dbReference type="Proteomes" id="UP001228376"/>
    </source>
</evidence>
<comment type="subcellular location">
    <subcellularLocation>
        <location evidence="1">Cytoplasm</location>
        <location evidence="1">Cytosol</location>
    </subcellularLocation>
</comment>
<keyword evidence="2" id="KW-0963">Cytoplasm</keyword>
<evidence type="ECO:0000256" key="7">
    <source>
        <dbReference type="ARBA" id="ARBA00093797"/>
    </source>
</evidence>
<dbReference type="InterPro" id="IPR008622">
    <property type="entry name" value="FliT"/>
</dbReference>
<evidence type="ECO:0000256" key="4">
    <source>
        <dbReference type="ARBA" id="ARBA00023186"/>
    </source>
</evidence>
<dbReference type="RefSeq" id="WP_320384419.1">
    <property type="nucleotide sequence ID" value="NZ_JAROCA020000001.1"/>
</dbReference>
<proteinExistence type="inferred from homology"/>
<comment type="caution">
    <text evidence="8">The sequence shown here is derived from an EMBL/GenBank/DDBJ whole genome shotgun (WGS) entry which is preliminary data.</text>
</comment>
<keyword evidence="8" id="KW-0282">Flagellum</keyword>
<comment type="function">
    <text evidence="5">May act as an export chaperone for the filament capping protein FliD.</text>
</comment>
<evidence type="ECO:0000256" key="1">
    <source>
        <dbReference type="ARBA" id="ARBA00004514"/>
    </source>
</evidence>
<reference evidence="8 9" key="1">
    <citation type="submission" date="2023-10" db="EMBL/GenBank/DDBJ databases">
        <title>179-bfca-hs.</title>
        <authorList>
            <person name="Miliotis G."/>
            <person name="Sengupta P."/>
            <person name="Hameed A."/>
            <person name="Chuvochina M."/>
            <person name="Mcdonagh F."/>
            <person name="Simpson A.C."/>
            <person name="Singh N.K."/>
            <person name="Rekha P.D."/>
            <person name="Raman K."/>
            <person name="Hugenholtz P."/>
            <person name="Venkateswaran K."/>
        </authorList>
    </citation>
    <scope>NUCLEOTIDE SEQUENCE [LARGE SCALE GENOMIC DNA]</scope>
    <source>
        <strain evidence="8 9">179-BFC-A-HS</strain>
    </source>
</reference>
<sequence length="102" mass="11891">MNKLDLLYQNTLELQDLLDGEITSTNRQEKIEEITALVNQCNKFTFSLTPPYSEEEMVMGQKIIAMNQAVEAKLKLLFADLKQEMRQVQKQKKIHTIIYQSI</sequence>
<name>A0ABU5CFJ6_9BACI</name>
<evidence type="ECO:0000256" key="3">
    <source>
        <dbReference type="ARBA" id="ARBA00022795"/>
    </source>
</evidence>
<dbReference type="Proteomes" id="UP001228376">
    <property type="component" value="Unassembled WGS sequence"/>
</dbReference>
<keyword evidence="9" id="KW-1185">Reference proteome</keyword>
<evidence type="ECO:0000256" key="5">
    <source>
        <dbReference type="ARBA" id="ARBA00093765"/>
    </source>
</evidence>
<organism evidence="8 9">
    <name type="scientific">Tigheibacillus jepli</name>
    <dbReference type="NCBI Taxonomy" id="3035914"/>
    <lineage>
        <taxon>Bacteria</taxon>
        <taxon>Bacillati</taxon>
        <taxon>Bacillota</taxon>
        <taxon>Bacilli</taxon>
        <taxon>Bacillales</taxon>
        <taxon>Bacillaceae</taxon>
        <taxon>Tigheibacillus</taxon>
    </lineage>
</organism>
<keyword evidence="4" id="KW-0143">Chaperone</keyword>
<dbReference type="EMBL" id="JAROCA020000001">
    <property type="protein sequence ID" value="MDY0405097.1"/>
    <property type="molecule type" value="Genomic_DNA"/>
</dbReference>
<accession>A0ABU5CFJ6</accession>
<keyword evidence="8" id="KW-0966">Cell projection</keyword>
<dbReference type="Pfam" id="PF05400">
    <property type="entry name" value="FliT"/>
    <property type="match status" value="1"/>
</dbReference>
<keyword evidence="3" id="KW-1005">Bacterial flagellum biogenesis</keyword>
<evidence type="ECO:0000313" key="8">
    <source>
        <dbReference type="EMBL" id="MDY0405097.1"/>
    </source>
</evidence>
<keyword evidence="8" id="KW-0969">Cilium</keyword>
<comment type="similarity">
    <text evidence="6">Belongs to the bacillales FliT family.</text>
</comment>
<evidence type="ECO:0000256" key="6">
    <source>
        <dbReference type="ARBA" id="ARBA00093785"/>
    </source>
</evidence>